<dbReference type="SUPFAM" id="SSF75625">
    <property type="entry name" value="YebC-like"/>
    <property type="match status" value="1"/>
</dbReference>
<dbReference type="Gene3D" id="3.30.70.980">
    <property type="match status" value="2"/>
</dbReference>
<gene>
    <name evidence="5" type="ORF">B0T19DRAFT_354644</name>
</gene>
<feature type="domain" description="TACO1/YebC-like second and third" evidence="3">
    <location>
        <begin position="120"/>
        <end position="283"/>
    </location>
</feature>
<proteinExistence type="inferred from homology"/>
<keyword evidence="6" id="KW-1185">Reference proteome</keyword>
<reference evidence="5" key="1">
    <citation type="journal article" date="2023" name="Mol. Phylogenet. Evol.">
        <title>Genome-scale phylogeny and comparative genomics of the fungal order Sordariales.</title>
        <authorList>
            <person name="Hensen N."/>
            <person name="Bonometti L."/>
            <person name="Westerberg I."/>
            <person name="Brannstrom I.O."/>
            <person name="Guillou S."/>
            <person name="Cros-Aarteil S."/>
            <person name="Calhoun S."/>
            <person name="Haridas S."/>
            <person name="Kuo A."/>
            <person name="Mondo S."/>
            <person name="Pangilinan J."/>
            <person name="Riley R."/>
            <person name="LaButti K."/>
            <person name="Andreopoulos B."/>
            <person name="Lipzen A."/>
            <person name="Chen C."/>
            <person name="Yan M."/>
            <person name="Daum C."/>
            <person name="Ng V."/>
            <person name="Clum A."/>
            <person name="Steindorff A."/>
            <person name="Ohm R.A."/>
            <person name="Martin F."/>
            <person name="Silar P."/>
            <person name="Natvig D.O."/>
            <person name="Lalanne C."/>
            <person name="Gautier V."/>
            <person name="Ament-Velasquez S.L."/>
            <person name="Kruys A."/>
            <person name="Hutchinson M.I."/>
            <person name="Powell A.J."/>
            <person name="Barry K."/>
            <person name="Miller A.N."/>
            <person name="Grigoriev I.V."/>
            <person name="Debuchy R."/>
            <person name="Gladieux P."/>
            <person name="Hiltunen Thoren M."/>
            <person name="Johannesson H."/>
        </authorList>
    </citation>
    <scope>NUCLEOTIDE SEQUENCE</scope>
    <source>
        <strain evidence="5">SMH4131-1</strain>
    </source>
</reference>
<organism evidence="5 6">
    <name type="scientific">Cercophora scortea</name>
    <dbReference type="NCBI Taxonomy" id="314031"/>
    <lineage>
        <taxon>Eukaryota</taxon>
        <taxon>Fungi</taxon>
        <taxon>Dikarya</taxon>
        <taxon>Ascomycota</taxon>
        <taxon>Pezizomycotina</taxon>
        <taxon>Sordariomycetes</taxon>
        <taxon>Sordariomycetidae</taxon>
        <taxon>Sordariales</taxon>
        <taxon>Lasiosphaeriaceae</taxon>
        <taxon>Cercophora</taxon>
    </lineage>
</organism>
<dbReference type="PANTHER" id="PTHR12532">
    <property type="entry name" value="TRANSLATIONAL ACTIVATOR OF CYTOCHROME C OXIDASE 1"/>
    <property type="match status" value="1"/>
</dbReference>
<accession>A0AAE0IYF2</accession>
<comment type="similarity">
    <text evidence="2">Belongs to the TACO1 family.</text>
</comment>
<reference evidence="5" key="2">
    <citation type="submission" date="2023-06" db="EMBL/GenBank/DDBJ databases">
        <authorList>
            <consortium name="Lawrence Berkeley National Laboratory"/>
            <person name="Haridas S."/>
            <person name="Hensen N."/>
            <person name="Bonometti L."/>
            <person name="Westerberg I."/>
            <person name="Brannstrom I.O."/>
            <person name="Guillou S."/>
            <person name="Cros-Aarteil S."/>
            <person name="Calhoun S."/>
            <person name="Kuo A."/>
            <person name="Mondo S."/>
            <person name="Pangilinan J."/>
            <person name="Riley R."/>
            <person name="Labutti K."/>
            <person name="Andreopoulos B."/>
            <person name="Lipzen A."/>
            <person name="Chen C."/>
            <person name="Yanf M."/>
            <person name="Daum C."/>
            <person name="Ng V."/>
            <person name="Clum A."/>
            <person name="Steindorff A."/>
            <person name="Ohm R."/>
            <person name="Martin F."/>
            <person name="Silar P."/>
            <person name="Natvig D."/>
            <person name="Lalanne C."/>
            <person name="Gautier V."/>
            <person name="Ament-Velasquez S.L."/>
            <person name="Kruys A."/>
            <person name="Hutchinson M.I."/>
            <person name="Powell A.J."/>
            <person name="Barry K."/>
            <person name="Miller A.N."/>
            <person name="Grigoriev I.V."/>
            <person name="Debuchy R."/>
            <person name="Gladieux P."/>
            <person name="Thoren M.H."/>
            <person name="Johannesson H."/>
        </authorList>
    </citation>
    <scope>NUCLEOTIDE SEQUENCE</scope>
    <source>
        <strain evidence="5">SMH4131-1</strain>
    </source>
</reference>
<dbReference type="EMBL" id="JAUEPO010000002">
    <property type="protein sequence ID" value="KAK3333611.1"/>
    <property type="molecule type" value="Genomic_DNA"/>
</dbReference>
<dbReference type="AlphaFoldDB" id="A0AAE0IYF2"/>
<evidence type="ECO:0000256" key="1">
    <source>
        <dbReference type="ARBA" id="ARBA00004173"/>
    </source>
</evidence>
<comment type="caution">
    <text evidence="5">The sequence shown here is derived from an EMBL/GenBank/DDBJ whole genome shotgun (WGS) entry which is preliminary data.</text>
</comment>
<comment type="subcellular location">
    <subcellularLocation>
        <location evidence="1">Mitochondrion</location>
    </subcellularLocation>
</comment>
<evidence type="ECO:0000259" key="4">
    <source>
        <dbReference type="Pfam" id="PF20772"/>
    </source>
</evidence>
<evidence type="ECO:0000313" key="5">
    <source>
        <dbReference type="EMBL" id="KAK3333611.1"/>
    </source>
</evidence>
<dbReference type="InterPro" id="IPR029072">
    <property type="entry name" value="YebC-like"/>
</dbReference>
<dbReference type="InterPro" id="IPR026564">
    <property type="entry name" value="Transcrip_reg_TACO1-like_dom3"/>
</dbReference>
<evidence type="ECO:0000256" key="2">
    <source>
        <dbReference type="ARBA" id="ARBA00008724"/>
    </source>
</evidence>
<dbReference type="Pfam" id="PF20772">
    <property type="entry name" value="TACO1_YebC_N"/>
    <property type="match status" value="1"/>
</dbReference>
<dbReference type="InterPro" id="IPR049083">
    <property type="entry name" value="TACO1_YebC_N"/>
</dbReference>
<protein>
    <submittedName>
        <fullName evidence="5">Transcriptional regulator TACO1-like protein</fullName>
    </submittedName>
</protein>
<dbReference type="InterPro" id="IPR048300">
    <property type="entry name" value="TACO1_YebC-like_2nd/3rd_dom"/>
</dbReference>
<dbReference type="GO" id="GO:0005739">
    <property type="term" value="C:mitochondrion"/>
    <property type="evidence" value="ECO:0007669"/>
    <property type="project" value="UniProtKB-SubCell"/>
</dbReference>
<dbReference type="Gene3D" id="1.10.10.200">
    <property type="match status" value="1"/>
</dbReference>
<name>A0AAE0IYF2_9PEZI</name>
<dbReference type="InterPro" id="IPR002876">
    <property type="entry name" value="Transcrip_reg_TACO1-like"/>
</dbReference>
<evidence type="ECO:0000313" key="6">
    <source>
        <dbReference type="Proteomes" id="UP001286456"/>
    </source>
</evidence>
<evidence type="ECO:0000259" key="3">
    <source>
        <dbReference type="Pfam" id="PF01709"/>
    </source>
</evidence>
<dbReference type="InterPro" id="IPR017856">
    <property type="entry name" value="Integrase-like_N"/>
</dbReference>
<dbReference type="FunFam" id="1.10.10.200:FF:000002">
    <property type="entry name" value="Probable transcriptional regulatory protein CLM62_37755"/>
    <property type="match status" value="1"/>
</dbReference>
<dbReference type="PANTHER" id="PTHR12532:SF0">
    <property type="entry name" value="TRANSLATIONAL ACTIVATOR OF CYTOCHROME C OXIDASE 1"/>
    <property type="match status" value="1"/>
</dbReference>
<dbReference type="Proteomes" id="UP001286456">
    <property type="component" value="Unassembled WGS sequence"/>
</dbReference>
<dbReference type="Pfam" id="PF01709">
    <property type="entry name" value="Transcrip_reg"/>
    <property type="match status" value="1"/>
</dbReference>
<sequence>MSFLSRWSPLLRLPSTPTSICAECRRRTFLSIAPLQSGHNKWSKIKHEKAAADAKKNVQRSFFTKHITLYSKLYGANPDDNPALATILAAAKKAGVPKATIEAAIARGQGRSSEGAVLDALTFEAIVAPSVAVIIDVETDSKLRALQDLNVIIKRAKGATSTTKFLFSRVGRVVFEKEESTGEDQEVVDLDRIMDDAIEAGAEDLENDDEGNIVVWTQPTQTTQVCRAIGDKFGLRAQSSDIVWAPNEDTKVAVDSSQDLTNFIEMLAHLRTYPDVQAVYTNIDRGNMTDEEWEAIVEGQGAK</sequence>
<feature type="domain" description="TACO1/YebC-like N-terminal" evidence="4">
    <location>
        <begin position="40"/>
        <end position="110"/>
    </location>
</feature>